<proteinExistence type="predicted"/>
<sequence>MFLLILSLWVLGCRDTVLADAGKLR</sequence>
<reference evidence="2" key="1">
    <citation type="submission" date="2018-02" db="EMBL/GenBank/DDBJ databases">
        <title>Rhizophora mucronata_Transcriptome.</title>
        <authorList>
            <person name="Meera S.P."/>
            <person name="Sreeshan A."/>
            <person name="Augustine A."/>
        </authorList>
    </citation>
    <scope>NUCLEOTIDE SEQUENCE</scope>
    <source>
        <tissue evidence="2">Leaf</tissue>
    </source>
</reference>
<organism evidence="2">
    <name type="scientific">Rhizophora mucronata</name>
    <name type="common">Asiatic mangrove</name>
    <dbReference type="NCBI Taxonomy" id="61149"/>
    <lineage>
        <taxon>Eukaryota</taxon>
        <taxon>Viridiplantae</taxon>
        <taxon>Streptophyta</taxon>
        <taxon>Embryophyta</taxon>
        <taxon>Tracheophyta</taxon>
        <taxon>Spermatophyta</taxon>
        <taxon>Magnoliopsida</taxon>
        <taxon>eudicotyledons</taxon>
        <taxon>Gunneridae</taxon>
        <taxon>Pentapetalae</taxon>
        <taxon>rosids</taxon>
        <taxon>fabids</taxon>
        <taxon>Malpighiales</taxon>
        <taxon>Rhizophoraceae</taxon>
        <taxon>Rhizophora</taxon>
    </lineage>
</organism>
<dbReference type="AlphaFoldDB" id="A0A2P2NSS2"/>
<feature type="signal peptide" evidence="1">
    <location>
        <begin position="1"/>
        <end position="19"/>
    </location>
</feature>
<dbReference type="EMBL" id="GGEC01065073">
    <property type="protein sequence ID" value="MBX45557.1"/>
    <property type="molecule type" value="Transcribed_RNA"/>
</dbReference>
<evidence type="ECO:0000313" key="2">
    <source>
        <dbReference type="EMBL" id="MBX45557.1"/>
    </source>
</evidence>
<evidence type="ECO:0000256" key="1">
    <source>
        <dbReference type="SAM" id="SignalP"/>
    </source>
</evidence>
<name>A0A2P2NSS2_RHIMU</name>
<protein>
    <submittedName>
        <fullName evidence="2">Uncharacterized protein</fullName>
    </submittedName>
</protein>
<accession>A0A2P2NSS2</accession>
<keyword evidence="1" id="KW-0732">Signal</keyword>
<feature type="chain" id="PRO_5015133356" evidence="1">
    <location>
        <begin position="20"/>
        <end position="25"/>
    </location>
</feature>